<dbReference type="Proteomes" id="UP000191897">
    <property type="component" value="Unassembled WGS sequence"/>
</dbReference>
<feature type="transmembrane region" description="Helical" evidence="6">
    <location>
        <begin position="292"/>
        <end position="310"/>
    </location>
</feature>
<comment type="subcellular location">
    <subcellularLocation>
        <location evidence="1">Cell membrane</location>
        <topology evidence="1">Multi-pass membrane protein</topology>
    </subcellularLocation>
</comment>
<evidence type="ECO:0000313" key="7">
    <source>
        <dbReference type="EMBL" id="CUX65237.1"/>
    </source>
</evidence>
<dbReference type="PANTHER" id="PTHR32196:SF72">
    <property type="entry name" value="RIBOSE IMPORT PERMEASE PROTEIN RBSC"/>
    <property type="match status" value="1"/>
</dbReference>
<feature type="transmembrane region" description="Helical" evidence="6">
    <location>
        <begin position="37"/>
        <end position="56"/>
    </location>
</feature>
<keyword evidence="2" id="KW-1003">Cell membrane</keyword>
<feature type="transmembrane region" description="Helical" evidence="6">
    <location>
        <begin position="264"/>
        <end position="286"/>
    </location>
</feature>
<evidence type="ECO:0000256" key="4">
    <source>
        <dbReference type="ARBA" id="ARBA00022989"/>
    </source>
</evidence>
<feature type="transmembrane region" description="Helical" evidence="6">
    <location>
        <begin position="92"/>
        <end position="114"/>
    </location>
</feature>
<gene>
    <name evidence="7" type="ORF">AGR4C_pa40031</name>
</gene>
<evidence type="ECO:0000256" key="6">
    <source>
        <dbReference type="SAM" id="Phobius"/>
    </source>
</evidence>
<keyword evidence="3 6" id="KW-0812">Transmembrane</keyword>
<keyword evidence="4 6" id="KW-1133">Transmembrane helix</keyword>
<feature type="transmembrane region" description="Helical" evidence="6">
    <location>
        <begin position="121"/>
        <end position="139"/>
    </location>
</feature>
<dbReference type="CDD" id="cd06579">
    <property type="entry name" value="TM_PBP1_transp_AraH_like"/>
    <property type="match status" value="1"/>
</dbReference>
<keyword evidence="5 6" id="KW-0472">Membrane</keyword>
<evidence type="ECO:0000256" key="1">
    <source>
        <dbReference type="ARBA" id="ARBA00004651"/>
    </source>
</evidence>
<sequence>MFKFALRDIGPALALLVMICVFALASRQFLSVENIRVILESSAIPVILVVGLTFVLLQGSIDLSIEGVMATSSMIVALLVKNSMTPYDLGWVGVAIAIATGTAFGFVNGIIFTLVRMPSMIVTLATWFVGLGVATLLFPGRQPEILAQEVSGIVLNRHAGLSLIVYAAVVAAVVGALVQNYSQFGRLSYAIGQDERMARQSGRSVRFHKTAAFMLMGTLAGLGGVFISAQLGVGNPDAGTGFLFPAISAAVVGGTLLSGGRGGVLHSVVGVLILEVLRNGMIQIGVDPYLRHVVEGFTIIIALIAGNWRLRSRLRVVK</sequence>
<accession>A0A1S7SAM6</accession>
<dbReference type="GO" id="GO:0005886">
    <property type="term" value="C:plasma membrane"/>
    <property type="evidence" value="ECO:0007669"/>
    <property type="project" value="UniProtKB-SubCell"/>
</dbReference>
<protein>
    <submittedName>
        <fullName evidence="7">Putative Ribose/xylose/arabinose/galactoside ABC-type transport system, permease components AraH</fullName>
    </submittedName>
</protein>
<evidence type="ECO:0000256" key="5">
    <source>
        <dbReference type="ARBA" id="ARBA00023136"/>
    </source>
</evidence>
<dbReference type="PANTHER" id="PTHR32196">
    <property type="entry name" value="ABC TRANSPORTER PERMEASE PROTEIN YPHD-RELATED-RELATED"/>
    <property type="match status" value="1"/>
</dbReference>
<dbReference type="GO" id="GO:0022857">
    <property type="term" value="F:transmembrane transporter activity"/>
    <property type="evidence" value="ECO:0007669"/>
    <property type="project" value="InterPro"/>
</dbReference>
<feature type="transmembrane region" description="Helical" evidence="6">
    <location>
        <begin position="238"/>
        <end position="257"/>
    </location>
</feature>
<proteinExistence type="predicted"/>
<organism evidence="7 8">
    <name type="scientific">Agrobacterium tumefaciens str. Kerr 14</name>
    <dbReference type="NCBI Taxonomy" id="1183424"/>
    <lineage>
        <taxon>Bacteria</taxon>
        <taxon>Pseudomonadati</taxon>
        <taxon>Pseudomonadota</taxon>
        <taxon>Alphaproteobacteria</taxon>
        <taxon>Hyphomicrobiales</taxon>
        <taxon>Rhizobiaceae</taxon>
        <taxon>Rhizobium/Agrobacterium group</taxon>
        <taxon>Agrobacterium</taxon>
        <taxon>Agrobacterium tumefaciens complex</taxon>
    </lineage>
</organism>
<dbReference type="EMBL" id="FBWC01000035">
    <property type="protein sequence ID" value="CUX65237.1"/>
    <property type="molecule type" value="Genomic_DNA"/>
</dbReference>
<dbReference type="InterPro" id="IPR001851">
    <property type="entry name" value="ABC_transp_permease"/>
</dbReference>
<feature type="transmembrane region" description="Helical" evidence="6">
    <location>
        <begin position="211"/>
        <end position="232"/>
    </location>
</feature>
<reference evidence="7 8" key="1">
    <citation type="submission" date="2016-01" db="EMBL/GenBank/DDBJ databases">
        <authorList>
            <person name="Oliw E.H."/>
        </authorList>
    </citation>
    <scope>NUCLEOTIDE SEQUENCE [LARGE SCALE GENOMIC DNA]</scope>
    <source>
        <strain evidence="7 8">Kerr 14</strain>
    </source>
</reference>
<evidence type="ECO:0000313" key="8">
    <source>
        <dbReference type="Proteomes" id="UP000191897"/>
    </source>
</evidence>
<evidence type="ECO:0000256" key="2">
    <source>
        <dbReference type="ARBA" id="ARBA00022475"/>
    </source>
</evidence>
<dbReference type="AlphaFoldDB" id="A0A1S7SAM6"/>
<feature type="transmembrane region" description="Helical" evidence="6">
    <location>
        <begin position="159"/>
        <end position="178"/>
    </location>
</feature>
<evidence type="ECO:0000256" key="3">
    <source>
        <dbReference type="ARBA" id="ARBA00022692"/>
    </source>
</evidence>
<dbReference type="Pfam" id="PF02653">
    <property type="entry name" value="BPD_transp_2"/>
    <property type="match status" value="1"/>
</dbReference>
<name>A0A1S7SAM6_AGRTU</name>
<dbReference type="RefSeq" id="WP_080867516.1">
    <property type="nucleotide sequence ID" value="NZ_LT009732.1"/>
</dbReference>